<accession>A0A4S9YHM9</accession>
<sequence>MPPTRKAHHKSRGGCVQCKKRHVKNDYLLDAVFAMTCLHRGSLHPLNKSYWLRSAVQYQSRALPMFYKVLDNVNEETCHAAFAL</sequence>
<evidence type="ECO:0000313" key="2">
    <source>
        <dbReference type="Proteomes" id="UP000304947"/>
    </source>
</evidence>
<protein>
    <submittedName>
        <fullName evidence="1">Uncharacterized protein</fullName>
    </submittedName>
</protein>
<reference evidence="1 2" key="1">
    <citation type="submission" date="2018-10" db="EMBL/GenBank/DDBJ databases">
        <title>Fifty Aureobasidium pullulans genomes reveal a recombining polyextremotolerant generalist.</title>
        <authorList>
            <person name="Gostincar C."/>
            <person name="Turk M."/>
            <person name="Zajc J."/>
            <person name="Gunde-Cimerman N."/>
        </authorList>
    </citation>
    <scope>NUCLEOTIDE SEQUENCE [LARGE SCALE GENOMIC DNA]</scope>
    <source>
        <strain evidence="1 2">EXF-3380</strain>
    </source>
</reference>
<name>A0A4S9YHM9_AURPU</name>
<organism evidence="1 2">
    <name type="scientific">Aureobasidium pullulans</name>
    <name type="common">Black yeast</name>
    <name type="synonym">Pullularia pullulans</name>
    <dbReference type="NCBI Taxonomy" id="5580"/>
    <lineage>
        <taxon>Eukaryota</taxon>
        <taxon>Fungi</taxon>
        <taxon>Dikarya</taxon>
        <taxon>Ascomycota</taxon>
        <taxon>Pezizomycotina</taxon>
        <taxon>Dothideomycetes</taxon>
        <taxon>Dothideomycetidae</taxon>
        <taxon>Dothideales</taxon>
        <taxon>Saccotheciaceae</taxon>
        <taxon>Aureobasidium</taxon>
    </lineage>
</organism>
<dbReference type="Proteomes" id="UP000304947">
    <property type="component" value="Unassembled WGS sequence"/>
</dbReference>
<comment type="caution">
    <text evidence="1">The sequence shown here is derived from an EMBL/GenBank/DDBJ whole genome shotgun (WGS) entry which is preliminary data.</text>
</comment>
<dbReference type="EMBL" id="QZBU01005928">
    <property type="protein sequence ID" value="THZ90834.1"/>
    <property type="molecule type" value="Genomic_DNA"/>
</dbReference>
<evidence type="ECO:0000313" key="1">
    <source>
        <dbReference type="EMBL" id="THZ90834.1"/>
    </source>
</evidence>
<proteinExistence type="predicted"/>
<dbReference type="AlphaFoldDB" id="A0A4S9YHM9"/>
<gene>
    <name evidence="1" type="ORF">D6C83_09331</name>
</gene>